<dbReference type="EMBL" id="BAHC01000012">
    <property type="protein sequence ID" value="GAB88286.1"/>
    <property type="molecule type" value="Genomic_DNA"/>
</dbReference>
<keyword evidence="4" id="KW-0274">FAD</keyword>
<evidence type="ECO:0000256" key="5">
    <source>
        <dbReference type="ARBA" id="ARBA00022857"/>
    </source>
</evidence>
<accession>K6W3L7</accession>
<dbReference type="SUPFAM" id="SSF51905">
    <property type="entry name" value="FAD/NAD(P)-binding domain"/>
    <property type="match status" value="2"/>
</dbReference>
<dbReference type="STRING" id="1108045.GORHZ_012_00150"/>
<dbReference type="eggNOG" id="COG2072">
    <property type="taxonomic scope" value="Bacteria"/>
</dbReference>
<comment type="caution">
    <text evidence="8">The sequence shown here is derived from an EMBL/GenBank/DDBJ whole genome shotgun (WGS) entry which is preliminary data.</text>
</comment>
<dbReference type="Proteomes" id="UP000008363">
    <property type="component" value="Unassembled WGS sequence"/>
</dbReference>
<evidence type="ECO:0000256" key="3">
    <source>
        <dbReference type="ARBA" id="ARBA00022630"/>
    </source>
</evidence>
<evidence type="ECO:0000256" key="6">
    <source>
        <dbReference type="ARBA" id="ARBA00023002"/>
    </source>
</evidence>
<evidence type="ECO:0000256" key="7">
    <source>
        <dbReference type="ARBA" id="ARBA00023033"/>
    </source>
</evidence>
<dbReference type="PANTHER" id="PTHR43098">
    <property type="entry name" value="L-ORNITHINE N(5)-MONOOXYGENASE-RELATED"/>
    <property type="match status" value="1"/>
</dbReference>
<evidence type="ECO:0000313" key="8">
    <source>
        <dbReference type="EMBL" id="GAB88286.1"/>
    </source>
</evidence>
<keyword evidence="3" id="KW-0285">Flavoprotein</keyword>
<dbReference type="InterPro" id="IPR036188">
    <property type="entry name" value="FAD/NAD-bd_sf"/>
</dbReference>
<keyword evidence="7 8" id="KW-0503">Monooxygenase</keyword>
<dbReference type="GO" id="GO:0016709">
    <property type="term" value="F:oxidoreductase activity, acting on paired donors, with incorporation or reduction of molecular oxygen, NAD(P)H as one donor, and incorporation of one atom of oxygen"/>
    <property type="evidence" value="ECO:0007669"/>
    <property type="project" value="UniProtKB-ARBA"/>
</dbReference>
<evidence type="ECO:0000256" key="2">
    <source>
        <dbReference type="ARBA" id="ARBA00010139"/>
    </source>
</evidence>
<gene>
    <name evidence="8" type="ORF">GORHZ_012_00150</name>
</gene>
<organism evidence="8 9">
    <name type="scientific">Gordonia rhizosphera NBRC 16068</name>
    <dbReference type="NCBI Taxonomy" id="1108045"/>
    <lineage>
        <taxon>Bacteria</taxon>
        <taxon>Bacillati</taxon>
        <taxon>Actinomycetota</taxon>
        <taxon>Actinomycetes</taxon>
        <taxon>Mycobacteriales</taxon>
        <taxon>Gordoniaceae</taxon>
        <taxon>Gordonia</taxon>
    </lineage>
</organism>
<evidence type="ECO:0000313" key="9">
    <source>
        <dbReference type="Proteomes" id="UP000008363"/>
    </source>
</evidence>
<evidence type="ECO:0000256" key="1">
    <source>
        <dbReference type="ARBA" id="ARBA00001974"/>
    </source>
</evidence>
<dbReference type="Pfam" id="PF13738">
    <property type="entry name" value="Pyr_redox_3"/>
    <property type="match status" value="1"/>
</dbReference>
<comment type="cofactor">
    <cofactor evidence="1">
        <name>FAD</name>
        <dbReference type="ChEBI" id="CHEBI:57692"/>
    </cofactor>
</comment>
<comment type="similarity">
    <text evidence="2">Belongs to the FAD-binding monooxygenase family.</text>
</comment>
<dbReference type="RefSeq" id="WP_006329498.1">
    <property type="nucleotide sequence ID" value="NZ_BAHC01000012.1"/>
</dbReference>
<name>K6W3L7_9ACTN</name>
<keyword evidence="6" id="KW-0560">Oxidoreductase</keyword>
<dbReference type="Gene3D" id="3.50.50.60">
    <property type="entry name" value="FAD/NAD(P)-binding domain"/>
    <property type="match status" value="2"/>
</dbReference>
<evidence type="ECO:0000256" key="4">
    <source>
        <dbReference type="ARBA" id="ARBA00022827"/>
    </source>
</evidence>
<dbReference type="InterPro" id="IPR050775">
    <property type="entry name" value="FAD-binding_Monooxygenases"/>
</dbReference>
<dbReference type="AlphaFoldDB" id="K6W3L7"/>
<dbReference type="PANTHER" id="PTHR43098:SF3">
    <property type="entry name" value="L-ORNITHINE N(5)-MONOOXYGENASE-RELATED"/>
    <property type="match status" value="1"/>
</dbReference>
<dbReference type="PRINTS" id="PR00411">
    <property type="entry name" value="PNDRDTASEI"/>
</dbReference>
<sequence>MSRTDVRQTEVDVIVVGAGFAGLYSLWKLRNQGRSVRVIDAGAEVGGTWFWNRYPGARCDVESVDYSFSFDEQLQQDWVWTERYPAQPEILEYLKHVADRFDMRKDISLDTRVLAASYDENAQQWTVETDTGETLRSRFLIMATGCLSVPQVPSLEGLDDFTGTVLHTGSWPSEPVDFTGQRVGVVGTGSSGIQLIPEVAKQADQVTVLQRTASFSVPAFNRPLDPGELAAVKAEYPERRKRARASAAGVERGDNPQCAFDVDAAQRQREFDVRYQTGGFGLLGSYADLMLTHEANATVSDYVRGKIRDYVDDPETAEDLIPHGYPLGAKRICVDTNYFQTYNRDNVELVNLRKTPIDTFTATGVRTSDGVEREFDVICLATGFDAMTGALNRIDIRGVDGVALRDRWDAGPVTYLGLGVSGFPNMFLLAGSGSPSVLANVVTAIEQHVEWTADCLAYLDDHGYTTIEATPEAETEWVEHVNELAHQTIFPNAASWYIGANIPGKPRIFMPYVGGIVEYENKCNEVAGDGYNGFALK</sequence>
<keyword evidence="5" id="KW-0521">NADP</keyword>
<proteinExistence type="inferred from homology"/>
<reference evidence="8 9" key="1">
    <citation type="submission" date="2012-08" db="EMBL/GenBank/DDBJ databases">
        <title>Whole genome shotgun sequence of Gordonia rhizosphera NBRC 16068.</title>
        <authorList>
            <person name="Takarada H."/>
            <person name="Isaki S."/>
            <person name="Hosoyama A."/>
            <person name="Tsuchikane K."/>
            <person name="Katsumata H."/>
            <person name="Baba S."/>
            <person name="Ohji S."/>
            <person name="Yamazaki S."/>
            <person name="Fujita N."/>
        </authorList>
    </citation>
    <scope>NUCLEOTIDE SEQUENCE [LARGE SCALE GENOMIC DNA]</scope>
    <source>
        <strain evidence="8 9">NBRC 16068</strain>
    </source>
</reference>
<keyword evidence="9" id="KW-1185">Reference proteome</keyword>
<protein>
    <submittedName>
        <fullName evidence="8">Putative steroid monooxygenase</fullName>
    </submittedName>
</protein>